<dbReference type="InterPro" id="IPR014940">
    <property type="entry name" value="BAAT_C"/>
</dbReference>
<evidence type="ECO:0000313" key="5">
    <source>
        <dbReference type="Proteomes" id="UP001623592"/>
    </source>
</evidence>
<dbReference type="InterPro" id="IPR006862">
    <property type="entry name" value="Thio_Ohase/aa_AcTrfase"/>
</dbReference>
<comment type="caution">
    <text evidence="4">The sequence shown here is derived from an EMBL/GenBank/DDBJ whole genome shotgun (WGS) entry which is preliminary data.</text>
</comment>
<dbReference type="EMBL" id="JBJIAA010000005">
    <property type="protein sequence ID" value="MFL0250334.1"/>
    <property type="molecule type" value="Genomic_DNA"/>
</dbReference>
<evidence type="ECO:0000259" key="2">
    <source>
        <dbReference type="Pfam" id="PF04775"/>
    </source>
</evidence>
<evidence type="ECO:0000259" key="3">
    <source>
        <dbReference type="Pfam" id="PF08840"/>
    </source>
</evidence>
<keyword evidence="5" id="KW-1185">Reference proteome</keyword>
<comment type="similarity">
    <text evidence="1">Belongs to the C/M/P thioester hydrolase family.</text>
</comment>
<dbReference type="Gene3D" id="3.40.50.1820">
    <property type="entry name" value="alpha/beta hydrolase"/>
    <property type="match status" value="1"/>
</dbReference>
<protein>
    <submittedName>
        <fullName evidence="4">Acyl-CoA thioester hydrolase/BAAT C-terminal domain-containing protein</fullName>
    </submittedName>
</protein>
<proteinExistence type="inferred from homology"/>
<dbReference type="RefSeq" id="WP_406786993.1">
    <property type="nucleotide sequence ID" value="NZ_JBJIAA010000005.1"/>
</dbReference>
<dbReference type="PANTHER" id="PTHR10824">
    <property type="entry name" value="ACYL-COENZYME A THIOESTERASE-RELATED"/>
    <property type="match status" value="1"/>
</dbReference>
<dbReference type="PANTHER" id="PTHR10824:SF4">
    <property type="entry name" value="ACYL-COENZYME A THIOESTERASE 1-LIKE"/>
    <property type="match status" value="1"/>
</dbReference>
<evidence type="ECO:0000313" key="4">
    <source>
        <dbReference type="EMBL" id="MFL0250334.1"/>
    </source>
</evidence>
<dbReference type="InterPro" id="IPR029058">
    <property type="entry name" value="AB_hydrolase_fold"/>
</dbReference>
<feature type="domain" description="Acyl-CoA thioester hydrolase/bile acid-CoA amino acid N-acetyltransferase" evidence="2">
    <location>
        <begin position="18"/>
        <end position="152"/>
    </location>
</feature>
<organism evidence="4 5">
    <name type="scientific">Clostridium neuense</name>
    <dbReference type="NCBI Taxonomy" id="1728934"/>
    <lineage>
        <taxon>Bacteria</taxon>
        <taxon>Bacillati</taxon>
        <taxon>Bacillota</taxon>
        <taxon>Clostridia</taxon>
        <taxon>Eubacteriales</taxon>
        <taxon>Clostridiaceae</taxon>
        <taxon>Clostridium</taxon>
    </lineage>
</organism>
<gene>
    <name evidence="4" type="ORF">ACJDT4_07845</name>
</gene>
<dbReference type="Pfam" id="PF08840">
    <property type="entry name" value="BAAT_C"/>
    <property type="match status" value="1"/>
</dbReference>
<evidence type="ECO:0000256" key="1">
    <source>
        <dbReference type="ARBA" id="ARBA00006538"/>
    </source>
</evidence>
<dbReference type="Gene3D" id="2.60.40.2240">
    <property type="entry name" value="Acyl-CoA thioester hydrolase/BAAT N-terminal domain"/>
    <property type="match status" value="1"/>
</dbReference>
<dbReference type="SUPFAM" id="SSF53474">
    <property type="entry name" value="alpha/beta-Hydrolases"/>
    <property type="match status" value="1"/>
</dbReference>
<dbReference type="Proteomes" id="UP001623592">
    <property type="component" value="Unassembled WGS sequence"/>
</dbReference>
<feature type="domain" description="BAAT/Acyl-CoA thioester hydrolase C-terminal" evidence="3">
    <location>
        <begin position="219"/>
        <end position="430"/>
    </location>
</feature>
<keyword evidence="4" id="KW-0378">Hydrolase</keyword>
<dbReference type="InterPro" id="IPR042490">
    <property type="entry name" value="Thio_Ohase/BAAT_N"/>
</dbReference>
<dbReference type="Pfam" id="PF04775">
    <property type="entry name" value="Bile_Hydr_Trans"/>
    <property type="match status" value="1"/>
</dbReference>
<accession>A0ABW8THD7</accession>
<sequence length="444" mass="50387">MIENNCNIKITPEKSFIDETVDIKIDGLPKNEKVLIRAISKDYYCINTGMTEQGKSSIWEAYGIFMTDNNGNIDLKNTAPIEGTYKTCNSMGLFYSMRIKELHKCIPTQKLDEVSENRNYTVLFTVEINDRVLASQEHTRLFCDETIKSETIINKNLVARYFTSDKIEKRPAIIVVSGSDGRIEKAQAISEVFAAKGYSALAVCYFGMEGTSPYLNKIPLEIIKNAIDWLKMQNTVDENHIAIYGRSKGGELVLLAGSLFKELNCVIANVPSCYVYEGLKDTMPSHQSSWTYENKELPFLKFSMTLLVQMVIKQLLGQKNLMPWMYKNLIKRGDTSAASIAIEKINGPILMLSSASDNIWPSLLHCEIASKRLAEKKFKYNYKHCTYEKAGHMLTLPFQAISSLKKCNGNLEDWSKACVDSWRETIEFLNSWRIGNMNCDTNNC</sequence>
<name>A0ABW8THD7_9CLOT</name>
<dbReference type="PIRSF" id="PIRSF016521">
    <property type="entry name" value="Acyl-CoA_hydro"/>
    <property type="match status" value="1"/>
</dbReference>
<reference evidence="4 5" key="1">
    <citation type="submission" date="2024-11" db="EMBL/GenBank/DDBJ databases">
        <authorList>
            <person name="Heng Y.C."/>
            <person name="Lim A.C.H."/>
            <person name="Lee J.K.Y."/>
            <person name="Kittelmann S."/>
        </authorList>
    </citation>
    <scope>NUCLEOTIDE SEQUENCE [LARGE SCALE GENOMIC DNA]</scope>
    <source>
        <strain evidence="4 5">WILCCON 0114</strain>
    </source>
</reference>
<dbReference type="GO" id="GO:0016787">
    <property type="term" value="F:hydrolase activity"/>
    <property type="evidence" value="ECO:0007669"/>
    <property type="project" value="UniProtKB-KW"/>
</dbReference>
<dbReference type="InterPro" id="IPR016662">
    <property type="entry name" value="Acyl-CoA_thioEstase_long-chain"/>
</dbReference>